<evidence type="ECO:0000313" key="1">
    <source>
        <dbReference type="EMBL" id="GGF10302.1"/>
    </source>
</evidence>
<dbReference type="Proteomes" id="UP000632273">
    <property type="component" value="Unassembled WGS sequence"/>
</dbReference>
<comment type="caution">
    <text evidence="1">The sequence shown here is derived from an EMBL/GenBank/DDBJ whole genome shotgun (WGS) entry which is preliminary data.</text>
</comment>
<sequence length="251" mass="27911">MNRKSIRGIYAKPMDAAARPIIENAKLPTMADAMAPMQQAPARDANSRLMDDAQPPTVDTSKPSMGAFTVDQAGPIRVVPRVLPDQEPRLTRATLDTSYVVLRMRVQDGKMAVIGSKRVDGPLLAEEEIVQDGLTYEALIDDKRLSIGSVPDYGEQRSYPRPGTTEHYVTVLPSFDFNLRVPSERISLQDLPKLKISLYRFKVPVPDLKLGPQPLRAQLDQEVRVVAELNGIQVAKLPSDVQEVVRRAFTR</sequence>
<protein>
    <submittedName>
        <fullName evidence="1">Uncharacterized protein</fullName>
    </submittedName>
</protein>
<dbReference type="RefSeq" id="WP_188813982.1">
    <property type="nucleotide sequence ID" value="NZ_BMHT01000003.1"/>
</dbReference>
<gene>
    <name evidence="1" type="ORF">GCM10011383_21860</name>
</gene>
<organism evidence="1 2">
    <name type="scientific">Hymenobacter cavernae</name>
    <dbReference type="NCBI Taxonomy" id="2044852"/>
    <lineage>
        <taxon>Bacteria</taxon>
        <taxon>Pseudomonadati</taxon>
        <taxon>Bacteroidota</taxon>
        <taxon>Cytophagia</taxon>
        <taxon>Cytophagales</taxon>
        <taxon>Hymenobacteraceae</taxon>
        <taxon>Hymenobacter</taxon>
    </lineage>
</organism>
<proteinExistence type="predicted"/>
<dbReference type="EMBL" id="BMHT01000003">
    <property type="protein sequence ID" value="GGF10302.1"/>
    <property type="molecule type" value="Genomic_DNA"/>
</dbReference>
<name>A0ABQ1U757_9BACT</name>
<evidence type="ECO:0000313" key="2">
    <source>
        <dbReference type="Proteomes" id="UP000632273"/>
    </source>
</evidence>
<reference evidence="2" key="1">
    <citation type="journal article" date="2019" name="Int. J. Syst. Evol. Microbiol.">
        <title>The Global Catalogue of Microorganisms (GCM) 10K type strain sequencing project: providing services to taxonomists for standard genome sequencing and annotation.</title>
        <authorList>
            <consortium name="The Broad Institute Genomics Platform"/>
            <consortium name="The Broad Institute Genome Sequencing Center for Infectious Disease"/>
            <person name="Wu L."/>
            <person name="Ma J."/>
        </authorList>
    </citation>
    <scope>NUCLEOTIDE SEQUENCE [LARGE SCALE GENOMIC DNA]</scope>
    <source>
        <strain evidence="2">CGMCC 1.15197</strain>
    </source>
</reference>
<accession>A0ABQ1U757</accession>
<keyword evidence="2" id="KW-1185">Reference proteome</keyword>